<reference evidence="1" key="1">
    <citation type="submission" date="2018-11" db="EMBL/GenBank/DDBJ databases">
        <authorList>
            <person name="Grassa J C."/>
        </authorList>
    </citation>
    <scope>NUCLEOTIDE SEQUENCE [LARGE SCALE GENOMIC DNA]</scope>
</reference>
<dbReference type="AlphaFoldDB" id="A0A803QYI6"/>
<keyword evidence="2" id="KW-1185">Reference proteome</keyword>
<accession>A0A803QYI6</accession>
<organism evidence="1 2">
    <name type="scientific">Cannabis sativa</name>
    <name type="common">Hemp</name>
    <name type="synonym">Marijuana</name>
    <dbReference type="NCBI Taxonomy" id="3483"/>
    <lineage>
        <taxon>Eukaryota</taxon>
        <taxon>Viridiplantae</taxon>
        <taxon>Streptophyta</taxon>
        <taxon>Embryophyta</taxon>
        <taxon>Tracheophyta</taxon>
        <taxon>Spermatophyta</taxon>
        <taxon>Magnoliopsida</taxon>
        <taxon>eudicotyledons</taxon>
        <taxon>Gunneridae</taxon>
        <taxon>Pentapetalae</taxon>
        <taxon>rosids</taxon>
        <taxon>fabids</taxon>
        <taxon>Rosales</taxon>
        <taxon>Cannabaceae</taxon>
        <taxon>Cannabis</taxon>
    </lineage>
</organism>
<sequence length="60" mass="6895">MLDCYWMLGVPFCSWQSQSKRLMPQLVPNMIAGNQLCQACKFASYCRTMLVSKSNKLKLC</sequence>
<dbReference type="EMBL" id="UZAU01000366">
    <property type="status" value="NOT_ANNOTATED_CDS"/>
    <property type="molecule type" value="Genomic_DNA"/>
</dbReference>
<dbReference type="EnsemblPlants" id="novel_model_2933_5bd9a17a">
    <property type="protein sequence ID" value="cds.novel_model_2933_5bd9a17a"/>
    <property type="gene ID" value="novel_gene_1568_5bd9a17a"/>
</dbReference>
<dbReference type="Gramene" id="novel_model_2933_5bd9a17a">
    <property type="protein sequence ID" value="cds.novel_model_2933_5bd9a17a"/>
    <property type="gene ID" value="novel_gene_1568_5bd9a17a"/>
</dbReference>
<name>A0A803QYI6_CANSA</name>
<evidence type="ECO:0000313" key="1">
    <source>
        <dbReference type="EnsemblPlants" id="cds.novel_model_2933_5bd9a17a"/>
    </source>
</evidence>
<protein>
    <submittedName>
        <fullName evidence="1">Uncharacterized protein</fullName>
    </submittedName>
</protein>
<dbReference type="Proteomes" id="UP000596661">
    <property type="component" value="Chromosome 4"/>
</dbReference>
<proteinExistence type="predicted"/>
<evidence type="ECO:0000313" key="2">
    <source>
        <dbReference type="Proteomes" id="UP000596661"/>
    </source>
</evidence>
<reference evidence="1" key="2">
    <citation type="submission" date="2021-03" db="UniProtKB">
        <authorList>
            <consortium name="EnsemblPlants"/>
        </authorList>
    </citation>
    <scope>IDENTIFICATION</scope>
</reference>